<sequence length="191" mass="20100">MAPNSGFAILLRSPWWVSFAIAAAIVLACGALLPAHIAPFAAVGAVPIAVIGCIAAWRQWRAPGAARVQAALQAAGAMPWREFADSLERAWRAEGQQVQRTDGRSSDLRITKDGKTVLVAARRWKAASHGVEPLRELQAAVQREGARAGVYVALSGTVSENARSFARDNGLVLLEGDALAALLLKAGAKDA</sequence>
<dbReference type="EMBL" id="NKDB02000002">
    <property type="protein sequence ID" value="RKJ97410.1"/>
    <property type="molecule type" value="Genomic_DNA"/>
</dbReference>
<keyword evidence="1" id="KW-0472">Membrane</keyword>
<keyword evidence="3" id="KW-0540">Nuclease</keyword>
<evidence type="ECO:0000313" key="4">
    <source>
        <dbReference type="Proteomes" id="UP000216225"/>
    </source>
</evidence>
<dbReference type="Proteomes" id="UP000216225">
    <property type="component" value="Unassembled WGS sequence"/>
</dbReference>
<dbReference type="PANTHER" id="PTHR30015">
    <property type="entry name" value="MRR RESTRICTION SYSTEM PROTEIN"/>
    <property type="match status" value="1"/>
</dbReference>
<evidence type="ECO:0000313" key="3">
    <source>
        <dbReference type="EMBL" id="RKJ97410.1"/>
    </source>
</evidence>
<reference evidence="3 4" key="1">
    <citation type="submission" date="2018-09" db="EMBL/GenBank/DDBJ databases">
        <title>Genome comparison of Alicycliphilus sp. BQ1, a polyurethanolytic bacterium, with its closest phylogenetic relatives Alicycliphilus denitrificans BC and K601, unable to attack polyurethane.</title>
        <authorList>
            <person name="Loza-Tavera H."/>
            <person name="Lozano L."/>
            <person name="Cevallos M."/>
            <person name="Maya-Lucas O."/>
            <person name="Garcia-Mena J."/>
            <person name="Hernandez J."/>
        </authorList>
    </citation>
    <scope>NUCLEOTIDE SEQUENCE [LARGE SCALE GENOMIC DNA]</scope>
    <source>
        <strain evidence="3 4">BQ1</strain>
    </source>
</reference>
<comment type="caution">
    <text evidence="3">The sequence shown here is derived from an EMBL/GenBank/DDBJ whole genome shotgun (WGS) entry which is preliminary data.</text>
</comment>
<dbReference type="GO" id="GO:0003677">
    <property type="term" value="F:DNA binding"/>
    <property type="evidence" value="ECO:0007669"/>
    <property type="project" value="InterPro"/>
</dbReference>
<dbReference type="RefSeq" id="WP_094438914.1">
    <property type="nucleotide sequence ID" value="NZ_NKDB02000002.1"/>
</dbReference>
<dbReference type="GO" id="GO:0009307">
    <property type="term" value="P:DNA restriction-modification system"/>
    <property type="evidence" value="ECO:0007669"/>
    <property type="project" value="InterPro"/>
</dbReference>
<feature type="transmembrane region" description="Helical" evidence="1">
    <location>
        <begin position="15"/>
        <end position="33"/>
    </location>
</feature>
<feature type="transmembrane region" description="Helical" evidence="1">
    <location>
        <begin position="40"/>
        <end position="60"/>
    </location>
</feature>
<keyword evidence="3" id="KW-0255">Endonuclease</keyword>
<dbReference type="GO" id="GO:0015666">
    <property type="term" value="F:restriction endodeoxyribonuclease activity"/>
    <property type="evidence" value="ECO:0007669"/>
    <property type="project" value="TreeGrafter"/>
</dbReference>
<keyword evidence="1" id="KW-0812">Transmembrane</keyword>
<feature type="domain" description="Restriction endonuclease type IV Mrr" evidence="2">
    <location>
        <begin position="77"/>
        <end position="183"/>
    </location>
</feature>
<dbReference type="AlphaFoldDB" id="A0A420KDZ2"/>
<dbReference type="InterPro" id="IPR007560">
    <property type="entry name" value="Restrct_endonuc_IV_Mrr"/>
</dbReference>
<evidence type="ECO:0000259" key="2">
    <source>
        <dbReference type="Pfam" id="PF04471"/>
    </source>
</evidence>
<dbReference type="InterPro" id="IPR011335">
    <property type="entry name" value="Restrct_endonuc-II-like"/>
</dbReference>
<dbReference type="Pfam" id="PF04471">
    <property type="entry name" value="Mrr_cat"/>
    <property type="match status" value="1"/>
</dbReference>
<accession>A0A420KDZ2</accession>
<keyword evidence="1" id="KW-1133">Transmembrane helix</keyword>
<organism evidence="3 4">
    <name type="scientific">Alicycliphilus denitrificans</name>
    <dbReference type="NCBI Taxonomy" id="179636"/>
    <lineage>
        <taxon>Bacteria</taxon>
        <taxon>Pseudomonadati</taxon>
        <taxon>Pseudomonadota</taxon>
        <taxon>Betaproteobacteria</taxon>
        <taxon>Burkholderiales</taxon>
        <taxon>Comamonadaceae</taxon>
        <taxon>Alicycliphilus</taxon>
    </lineage>
</organism>
<protein>
    <submittedName>
        <fullName evidence="3">Restriction endonuclease</fullName>
    </submittedName>
</protein>
<gene>
    <name evidence="3" type="ORF">CE154_010760</name>
</gene>
<dbReference type="PANTHER" id="PTHR30015:SF7">
    <property type="entry name" value="TYPE IV METHYL-DIRECTED RESTRICTION ENZYME ECOKMRR"/>
    <property type="match status" value="1"/>
</dbReference>
<keyword evidence="3" id="KW-0378">Hydrolase</keyword>
<name>A0A420KDZ2_9BURK</name>
<dbReference type="SUPFAM" id="SSF52980">
    <property type="entry name" value="Restriction endonuclease-like"/>
    <property type="match status" value="1"/>
</dbReference>
<proteinExistence type="predicted"/>
<dbReference type="InterPro" id="IPR052906">
    <property type="entry name" value="Type_IV_Methyl-Rstrct_Enzyme"/>
</dbReference>
<evidence type="ECO:0000256" key="1">
    <source>
        <dbReference type="SAM" id="Phobius"/>
    </source>
</evidence>